<keyword evidence="2" id="KW-0997">Cell inner membrane</keyword>
<keyword evidence="1" id="KW-1003">Cell membrane</keyword>
<evidence type="ECO:0000256" key="2">
    <source>
        <dbReference type="ARBA" id="ARBA00022519"/>
    </source>
</evidence>
<dbReference type="InterPro" id="IPR029052">
    <property type="entry name" value="Metallo-depent_PP-like"/>
</dbReference>
<name>A0A1L3GSR1_9BACT</name>
<evidence type="ECO:0000256" key="6">
    <source>
        <dbReference type="ARBA" id="ARBA00023211"/>
    </source>
</evidence>
<dbReference type="OrthoDB" id="270739at2"/>
<dbReference type="Pfam" id="PF00149">
    <property type="entry name" value="Metallophos"/>
    <property type="match status" value="1"/>
</dbReference>
<keyword evidence="3" id="KW-0479">Metal-binding</keyword>
<evidence type="ECO:0000256" key="5">
    <source>
        <dbReference type="ARBA" id="ARBA00023136"/>
    </source>
</evidence>
<dbReference type="Gene3D" id="3.60.21.10">
    <property type="match status" value="1"/>
</dbReference>
<evidence type="ECO:0000256" key="1">
    <source>
        <dbReference type="ARBA" id="ARBA00022475"/>
    </source>
</evidence>
<dbReference type="CDD" id="cd07398">
    <property type="entry name" value="MPP_YbbF-LpxH"/>
    <property type="match status" value="1"/>
</dbReference>
<proteinExistence type="predicted"/>
<dbReference type="GO" id="GO:0009245">
    <property type="term" value="P:lipid A biosynthetic process"/>
    <property type="evidence" value="ECO:0007669"/>
    <property type="project" value="TreeGrafter"/>
</dbReference>
<dbReference type="SUPFAM" id="SSF56300">
    <property type="entry name" value="Metallo-dependent phosphatases"/>
    <property type="match status" value="1"/>
</dbReference>
<dbReference type="STRING" id="1842532.A7E78_00960"/>
<organism evidence="8 9">
    <name type="scientific">Syntrophotalea acetylenivorans</name>
    <dbReference type="NCBI Taxonomy" id="1842532"/>
    <lineage>
        <taxon>Bacteria</taxon>
        <taxon>Pseudomonadati</taxon>
        <taxon>Thermodesulfobacteriota</taxon>
        <taxon>Desulfuromonadia</taxon>
        <taxon>Desulfuromonadales</taxon>
        <taxon>Syntrophotaleaceae</taxon>
        <taxon>Syntrophotalea</taxon>
    </lineage>
</organism>
<dbReference type="Proteomes" id="UP000182517">
    <property type="component" value="Chromosome"/>
</dbReference>
<sequence length="235" mass="27435">MKDIFLADAHLLDPADDNYQRLLTFLRQQRGTIRNLVMLGDIFEFWVGYRHTVFAPFVPLLEELRLQRESGTELIFVEGNHDFHLGPYFSEILECRILPDGGTLELDGKRIFIAHGDQVNPADRGYRLLRNVLRCRLSRLLLALTPPDWAWRVSRWASRLSSRRKKSRVCYLPEELLLNFAQERFAEGYDAVLIGHFHIPLYRKLDEKLLVCLGDWIEQDSYAVFENGAFALKRA</sequence>
<dbReference type="GO" id="GO:0016020">
    <property type="term" value="C:membrane"/>
    <property type="evidence" value="ECO:0007669"/>
    <property type="project" value="GOC"/>
</dbReference>
<dbReference type="GO" id="GO:0046872">
    <property type="term" value="F:metal ion binding"/>
    <property type="evidence" value="ECO:0007669"/>
    <property type="project" value="UniProtKB-KW"/>
</dbReference>
<evidence type="ECO:0000259" key="7">
    <source>
        <dbReference type="Pfam" id="PF00149"/>
    </source>
</evidence>
<dbReference type="EMBL" id="CP015519">
    <property type="protein sequence ID" value="APG28957.1"/>
    <property type="molecule type" value="Genomic_DNA"/>
</dbReference>
<accession>A0A1L3GSR1</accession>
<gene>
    <name evidence="8" type="ORF">A7E78_00960</name>
</gene>
<dbReference type="InterPro" id="IPR004843">
    <property type="entry name" value="Calcineurin-like_PHP"/>
</dbReference>
<reference evidence="8 9" key="1">
    <citation type="journal article" date="2017" name="Genome Announc.">
        <title>Complete Genome Sequences of Two Acetylene-Fermenting Pelobacter acetylenicus Strains.</title>
        <authorList>
            <person name="Sutton J.M."/>
            <person name="Baesman S.M."/>
            <person name="Fierst J.L."/>
            <person name="Poret-Peterson A.T."/>
            <person name="Oremland R.S."/>
            <person name="Dunlap D.S."/>
            <person name="Akob D.M."/>
        </authorList>
    </citation>
    <scope>NUCLEOTIDE SEQUENCE [LARGE SCALE GENOMIC DNA]</scope>
    <source>
        <strain evidence="8 9">SFB93</strain>
    </source>
</reference>
<dbReference type="AlphaFoldDB" id="A0A1L3GSR1"/>
<evidence type="ECO:0000313" key="9">
    <source>
        <dbReference type="Proteomes" id="UP000182517"/>
    </source>
</evidence>
<dbReference type="InterPro" id="IPR043461">
    <property type="entry name" value="LpxH-like"/>
</dbReference>
<keyword evidence="5" id="KW-0472">Membrane</keyword>
<dbReference type="GO" id="GO:0008758">
    <property type="term" value="F:UDP-2,3-diacylglucosamine hydrolase activity"/>
    <property type="evidence" value="ECO:0007669"/>
    <property type="project" value="TreeGrafter"/>
</dbReference>
<feature type="domain" description="Calcineurin-like phosphoesterase" evidence="7">
    <location>
        <begin position="4"/>
        <end position="200"/>
    </location>
</feature>
<dbReference type="KEGG" id="pef:A7E78_00960"/>
<protein>
    <recommendedName>
        <fullName evidence="7">Calcineurin-like phosphoesterase domain-containing protein</fullName>
    </recommendedName>
</protein>
<dbReference type="RefSeq" id="WP_072284981.1">
    <property type="nucleotide sequence ID" value="NZ_CP015519.1"/>
</dbReference>
<evidence type="ECO:0000313" key="8">
    <source>
        <dbReference type="EMBL" id="APG28957.1"/>
    </source>
</evidence>
<dbReference type="PANTHER" id="PTHR34990:SF1">
    <property type="entry name" value="UDP-2,3-DIACYLGLUCOSAMINE HYDROLASE"/>
    <property type="match status" value="1"/>
</dbReference>
<keyword evidence="6" id="KW-0464">Manganese</keyword>
<keyword evidence="4" id="KW-0378">Hydrolase</keyword>
<evidence type="ECO:0000256" key="3">
    <source>
        <dbReference type="ARBA" id="ARBA00022723"/>
    </source>
</evidence>
<dbReference type="PANTHER" id="PTHR34990">
    <property type="entry name" value="UDP-2,3-DIACYLGLUCOSAMINE HYDROLASE-RELATED"/>
    <property type="match status" value="1"/>
</dbReference>
<evidence type="ECO:0000256" key="4">
    <source>
        <dbReference type="ARBA" id="ARBA00022801"/>
    </source>
</evidence>
<keyword evidence="9" id="KW-1185">Reference proteome</keyword>